<proteinExistence type="predicted"/>
<name>A0A0F0GGY8_LENAE</name>
<feature type="region of interest" description="Disordered" evidence="1">
    <location>
        <begin position="1"/>
        <end position="34"/>
    </location>
</feature>
<keyword evidence="2" id="KW-1133">Transmembrane helix</keyword>
<feature type="region of interest" description="Disordered" evidence="1">
    <location>
        <begin position="68"/>
        <end position="110"/>
    </location>
</feature>
<evidence type="ECO:0000313" key="4">
    <source>
        <dbReference type="Proteomes" id="UP000033393"/>
    </source>
</evidence>
<protein>
    <submittedName>
        <fullName evidence="3">Uncharacterized protein</fullName>
    </submittedName>
</protein>
<dbReference type="PATRIC" id="fig|68170.10.peg.1946"/>
<sequence length="110" mass="11225">MEPDPKTPSGSRWEPGTTTTAEPPPAPPVQHVKPARRLTGPIIAGALGLAVLTGAGGFALGYAVSDNGANQVRQDDQRPGRFPGGRQGRGDGRFGTPPGEQDGQSNGQGT</sequence>
<organism evidence="3 4">
    <name type="scientific">Lentzea aerocolonigenes</name>
    <name type="common">Lechevalieria aerocolonigenes</name>
    <name type="synonym">Saccharothrix aerocolonigenes</name>
    <dbReference type="NCBI Taxonomy" id="68170"/>
    <lineage>
        <taxon>Bacteria</taxon>
        <taxon>Bacillati</taxon>
        <taxon>Actinomycetota</taxon>
        <taxon>Actinomycetes</taxon>
        <taxon>Pseudonocardiales</taxon>
        <taxon>Pseudonocardiaceae</taxon>
        <taxon>Lentzea</taxon>
    </lineage>
</organism>
<dbReference type="EMBL" id="JYJG01000463">
    <property type="protein sequence ID" value="KJK34388.1"/>
    <property type="molecule type" value="Genomic_DNA"/>
</dbReference>
<dbReference type="Proteomes" id="UP000033393">
    <property type="component" value="Unassembled WGS sequence"/>
</dbReference>
<keyword evidence="2" id="KW-0812">Transmembrane</keyword>
<evidence type="ECO:0000256" key="1">
    <source>
        <dbReference type="SAM" id="MobiDB-lite"/>
    </source>
</evidence>
<keyword evidence="2" id="KW-0472">Membrane</keyword>
<dbReference type="RefSeq" id="WP_045317718.1">
    <property type="nucleotide sequence ID" value="NZ_JYJG01000463.1"/>
</dbReference>
<keyword evidence="4" id="KW-1185">Reference proteome</keyword>
<gene>
    <name evidence="3" type="ORF">UK23_43665</name>
</gene>
<reference evidence="3 4" key="1">
    <citation type="submission" date="2015-02" db="EMBL/GenBank/DDBJ databases">
        <authorList>
            <person name="Ju K.-S."/>
            <person name="Doroghazi J.R."/>
            <person name="Metcalf W."/>
        </authorList>
    </citation>
    <scope>NUCLEOTIDE SEQUENCE [LARGE SCALE GENOMIC DNA]</scope>
    <source>
        <strain evidence="3 4">NRRL B-16140</strain>
    </source>
</reference>
<evidence type="ECO:0000256" key="2">
    <source>
        <dbReference type="SAM" id="Phobius"/>
    </source>
</evidence>
<feature type="transmembrane region" description="Helical" evidence="2">
    <location>
        <begin position="42"/>
        <end position="64"/>
    </location>
</feature>
<accession>A0A0F0GGY8</accession>
<comment type="caution">
    <text evidence="3">The sequence shown here is derived from an EMBL/GenBank/DDBJ whole genome shotgun (WGS) entry which is preliminary data.</text>
</comment>
<dbReference type="AlphaFoldDB" id="A0A0F0GGY8"/>
<evidence type="ECO:0000313" key="3">
    <source>
        <dbReference type="EMBL" id="KJK34388.1"/>
    </source>
</evidence>